<dbReference type="Pfam" id="PF00383">
    <property type="entry name" value="dCMP_cyt_deam_1"/>
    <property type="match status" value="1"/>
</dbReference>
<proteinExistence type="predicted"/>
<protein>
    <recommendedName>
        <fullName evidence="1">CMP/dCMP-type deaminase domain-containing protein</fullName>
    </recommendedName>
</protein>
<dbReference type="EMBL" id="LAZR01055736">
    <property type="protein sequence ID" value="KKK75715.1"/>
    <property type="molecule type" value="Genomic_DNA"/>
</dbReference>
<name>A0A0F8YPM4_9ZZZZ</name>
<evidence type="ECO:0000259" key="1">
    <source>
        <dbReference type="PROSITE" id="PS51747"/>
    </source>
</evidence>
<dbReference type="GO" id="GO:0003824">
    <property type="term" value="F:catalytic activity"/>
    <property type="evidence" value="ECO:0007669"/>
    <property type="project" value="InterPro"/>
</dbReference>
<evidence type="ECO:0000313" key="2">
    <source>
        <dbReference type="EMBL" id="KKK75715.1"/>
    </source>
</evidence>
<dbReference type="Gene3D" id="3.40.140.10">
    <property type="entry name" value="Cytidine Deaminase, domain 2"/>
    <property type="match status" value="1"/>
</dbReference>
<gene>
    <name evidence="2" type="ORF">LCGC14_2870940</name>
</gene>
<comment type="caution">
    <text evidence="2">The sequence shown here is derived from an EMBL/GenBank/DDBJ whole genome shotgun (WGS) entry which is preliminary data.</text>
</comment>
<reference evidence="2" key="1">
    <citation type="journal article" date="2015" name="Nature">
        <title>Complex archaea that bridge the gap between prokaryotes and eukaryotes.</title>
        <authorList>
            <person name="Spang A."/>
            <person name="Saw J.H."/>
            <person name="Jorgensen S.L."/>
            <person name="Zaremba-Niedzwiedzka K."/>
            <person name="Martijn J."/>
            <person name="Lind A.E."/>
            <person name="van Eijk R."/>
            <person name="Schleper C."/>
            <person name="Guy L."/>
            <person name="Ettema T.J."/>
        </authorList>
    </citation>
    <scope>NUCLEOTIDE SEQUENCE</scope>
</reference>
<dbReference type="AlphaFoldDB" id="A0A0F8YPM4"/>
<feature type="domain" description="CMP/dCMP-type deaminase" evidence="1">
    <location>
        <begin position="7"/>
        <end position="128"/>
    </location>
</feature>
<feature type="non-terminal residue" evidence="2">
    <location>
        <position position="184"/>
    </location>
</feature>
<sequence length="184" mass="21178">MSESTRKHPREYMLMAIEAMKQSRMEERDDHPSPMVGAVLVFPNGEVEVAHRGELREGDHAEYTLLDKKKRLRPLDGCWLFATLEPCSPGSRNAPKIPCSERIVNARIAKVWFGEEDLALKDDLGGVSFLRENKIEVEQFDSDLVKEIKSINKEFDDWAKWKQNNRIEEEANAPGLLYEHPKNT</sequence>
<dbReference type="SUPFAM" id="SSF53927">
    <property type="entry name" value="Cytidine deaminase-like"/>
    <property type="match status" value="1"/>
</dbReference>
<dbReference type="PROSITE" id="PS51747">
    <property type="entry name" value="CYT_DCMP_DEAMINASES_2"/>
    <property type="match status" value="1"/>
</dbReference>
<accession>A0A0F8YPM4</accession>
<dbReference type="InterPro" id="IPR002125">
    <property type="entry name" value="CMP_dCMP_dom"/>
</dbReference>
<organism evidence="2">
    <name type="scientific">marine sediment metagenome</name>
    <dbReference type="NCBI Taxonomy" id="412755"/>
    <lineage>
        <taxon>unclassified sequences</taxon>
        <taxon>metagenomes</taxon>
        <taxon>ecological metagenomes</taxon>
    </lineage>
</organism>
<dbReference type="InterPro" id="IPR016193">
    <property type="entry name" value="Cytidine_deaminase-like"/>
</dbReference>